<feature type="region of interest" description="Disordered" evidence="2">
    <location>
        <begin position="141"/>
        <end position="324"/>
    </location>
</feature>
<organism evidence="5 6">
    <name type="scientific">Magnaporthiopsis poae (strain ATCC 64411 / 73-15)</name>
    <name type="common">Kentucky bluegrass fungus</name>
    <name type="synonym">Magnaporthe poae</name>
    <dbReference type="NCBI Taxonomy" id="644358"/>
    <lineage>
        <taxon>Eukaryota</taxon>
        <taxon>Fungi</taxon>
        <taxon>Dikarya</taxon>
        <taxon>Ascomycota</taxon>
        <taxon>Pezizomycotina</taxon>
        <taxon>Sordariomycetes</taxon>
        <taxon>Sordariomycetidae</taxon>
        <taxon>Magnaporthales</taxon>
        <taxon>Magnaporthaceae</taxon>
        <taxon>Magnaporthiopsis</taxon>
    </lineage>
</organism>
<feature type="compositionally biased region" description="Low complexity" evidence="2">
    <location>
        <begin position="890"/>
        <end position="909"/>
    </location>
</feature>
<dbReference type="Proteomes" id="UP000011715">
    <property type="component" value="Unassembled WGS sequence"/>
</dbReference>
<dbReference type="PANTHER" id="PTHR45615:SF40">
    <property type="entry name" value="MYOSIN HEAVY CHAIN, NON-MUSCLE"/>
    <property type="match status" value="1"/>
</dbReference>
<feature type="region of interest" description="Disordered" evidence="2">
    <location>
        <begin position="504"/>
        <end position="562"/>
    </location>
</feature>
<dbReference type="OMA" id="ISEPNEP"/>
<feature type="domain" description="DUF7603" evidence="3">
    <location>
        <begin position="742"/>
        <end position="845"/>
    </location>
</feature>
<dbReference type="STRING" id="644358.A0A0C4DT45"/>
<dbReference type="GO" id="GO:0005737">
    <property type="term" value="C:cytoplasm"/>
    <property type="evidence" value="ECO:0007669"/>
    <property type="project" value="TreeGrafter"/>
</dbReference>
<feature type="region of interest" description="Disordered" evidence="2">
    <location>
        <begin position="364"/>
        <end position="384"/>
    </location>
</feature>
<reference evidence="4" key="3">
    <citation type="submission" date="2011-03" db="EMBL/GenBank/DDBJ databases">
        <title>Annotation of Magnaporthe poae ATCC 64411.</title>
        <authorList>
            <person name="Ma L.-J."/>
            <person name="Dead R."/>
            <person name="Young S.K."/>
            <person name="Zeng Q."/>
            <person name="Gargeya S."/>
            <person name="Fitzgerald M."/>
            <person name="Haas B."/>
            <person name="Abouelleil A."/>
            <person name="Alvarado L."/>
            <person name="Arachchi H.M."/>
            <person name="Berlin A."/>
            <person name="Brown A."/>
            <person name="Chapman S.B."/>
            <person name="Chen Z."/>
            <person name="Dunbar C."/>
            <person name="Freedman E."/>
            <person name="Gearin G."/>
            <person name="Gellesch M."/>
            <person name="Goldberg J."/>
            <person name="Griggs A."/>
            <person name="Gujja S."/>
            <person name="Heiman D."/>
            <person name="Howarth C."/>
            <person name="Larson L."/>
            <person name="Lui A."/>
            <person name="MacDonald P.J.P."/>
            <person name="Mehta T."/>
            <person name="Montmayeur A."/>
            <person name="Murphy C."/>
            <person name="Neiman D."/>
            <person name="Pearson M."/>
            <person name="Priest M."/>
            <person name="Roberts A."/>
            <person name="Saif S."/>
            <person name="Shea T."/>
            <person name="Shenoy N."/>
            <person name="Sisk P."/>
            <person name="Stolte C."/>
            <person name="Sykes S."/>
            <person name="Yandava C."/>
            <person name="Wortman J."/>
            <person name="Nusbaum C."/>
            <person name="Birren B."/>
        </authorList>
    </citation>
    <scope>NUCLEOTIDE SEQUENCE</scope>
    <source>
        <strain evidence="4">ATCC 64411</strain>
    </source>
</reference>
<accession>A0A0C4DT45</accession>
<dbReference type="GO" id="GO:0051015">
    <property type="term" value="F:actin filament binding"/>
    <property type="evidence" value="ECO:0007669"/>
    <property type="project" value="TreeGrafter"/>
</dbReference>
<reference evidence="4" key="1">
    <citation type="submission" date="2010-05" db="EMBL/GenBank/DDBJ databases">
        <title>The Genome Sequence of Magnaporthe poae strain ATCC 64411.</title>
        <authorList>
            <consortium name="The Broad Institute Genome Sequencing Platform"/>
            <consortium name="Broad Institute Genome Sequencing Center for Infectious Disease"/>
            <person name="Ma L.-J."/>
            <person name="Dead R."/>
            <person name="Young S."/>
            <person name="Zeng Q."/>
            <person name="Koehrsen M."/>
            <person name="Alvarado L."/>
            <person name="Berlin A."/>
            <person name="Chapman S.B."/>
            <person name="Chen Z."/>
            <person name="Freedman E."/>
            <person name="Gellesch M."/>
            <person name="Goldberg J."/>
            <person name="Griggs A."/>
            <person name="Gujja S."/>
            <person name="Heilman E.R."/>
            <person name="Heiman D."/>
            <person name="Hepburn T."/>
            <person name="Howarth C."/>
            <person name="Jen D."/>
            <person name="Larson L."/>
            <person name="Mehta T."/>
            <person name="Neiman D."/>
            <person name="Pearson M."/>
            <person name="Roberts A."/>
            <person name="Saif S."/>
            <person name="Shea T."/>
            <person name="Shenoy N."/>
            <person name="Sisk P."/>
            <person name="Stolte C."/>
            <person name="Sykes S."/>
            <person name="Walk T."/>
            <person name="White J."/>
            <person name="Yandava C."/>
            <person name="Haas B."/>
            <person name="Nusbaum C."/>
            <person name="Birren B."/>
        </authorList>
    </citation>
    <scope>NUCLEOTIDE SEQUENCE</scope>
    <source>
        <strain evidence="4">ATCC 64411</strain>
    </source>
</reference>
<feature type="compositionally biased region" description="Low complexity" evidence="2">
    <location>
        <begin position="279"/>
        <end position="303"/>
    </location>
</feature>
<keyword evidence="1" id="KW-0175">Coiled coil</keyword>
<feature type="coiled-coil region" evidence="1">
    <location>
        <begin position="706"/>
        <end position="804"/>
    </location>
</feature>
<dbReference type="eggNOG" id="ENOG502QU2M">
    <property type="taxonomic scope" value="Eukaryota"/>
</dbReference>
<feature type="compositionally biased region" description="Polar residues" evidence="2">
    <location>
        <begin position="309"/>
        <end position="324"/>
    </location>
</feature>
<feature type="region of interest" description="Disordered" evidence="2">
    <location>
        <begin position="448"/>
        <end position="470"/>
    </location>
</feature>
<feature type="region of interest" description="Disordered" evidence="2">
    <location>
        <begin position="845"/>
        <end position="921"/>
    </location>
</feature>
<feature type="compositionally biased region" description="Polar residues" evidence="2">
    <location>
        <begin position="197"/>
        <end position="206"/>
    </location>
</feature>
<feature type="compositionally biased region" description="Low complexity" evidence="2">
    <location>
        <begin position="151"/>
        <end position="162"/>
    </location>
</feature>
<dbReference type="VEuPathDB" id="FungiDB:MAPG_03101"/>
<name>A0A0C4DT45_MAGP6</name>
<dbReference type="EnsemblFungi" id="MAPG_03101T0">
    <property type="protein sequence ID" value="MAPG_03101T0"/>
    <property type="gene ID" value="MAPG_03101"/>
</dbReference>
<feature type="compositionally biased region" description="Pro residues" evidence="2">
    <location>
        <begin position="1"/>
        <end position="11"/>
    </location>
</feature>
<reference evidence="6" key="2">
    <citation type="submission" date="2010-05" db="EMBL/GenBank/DDBJ databases">
        <title>The genome sequence of Magnaporthe poae strain ATCC 64411.</title>
        <authorList>
            <person name="Ma L.-J."/>
            <person name="Dead R."/>
            <person name="Young S."/>
            <person name="Zeng Q."/>
            <person name="Koehrsen M."/>
            <person name="Alvarado L."/>
            <person name="Berlin A."/>
            <person name="Chapman S.B."/>
            <person name="Chen Z."/>
            <person name="Freedman E."/>
            <person name="Gellesch M."/>
            <person name="Goldberg J."/>
            <person name="Griggs A."/>
            <person name="Gujja S."/>
            <person name="Heilman E.R."/>
            <person name="Heiman D."/>
            <person name="Hepburn T."/>
            <person name="Howarth C."/>
            <person name="Jen D."/>
            <person name="Larson L."/>
            <person name="Mehta T."/>
            <person name="Neiman D."/>
            <person name="Pearson M."/>
            <person name="Roberts A."/>
            <person name="Saif S."/>
            <person name="Shea T."/>
            <person name="Shenoy N."/>
            <person name="Sisk P."/>
            <person name="Stolte C."/>
            <person name="Sykes S."/>
            <person name="Walk T."/>
            <person name="White J."/>
            <person name="Yandava C."/>
            <person name="Haas B."/>
            <person name="Nusbaum C."/>
            <person name="Birren B."/>
        </authorList>
    </citation>
    <scope>NUCLEOTIDE SEQUENCE [LARGE SCALE GENOMIC DNA]</scope>
    <source>
        <strain evidence="6">ATCC 64411 / 73-15</strain>
    </source>
</reference>
<feature type="compositionally biased region" description="Low complexity" evidence="2">
    <location>
        <begin position="49"/>
        <end position="58"/>
    </location>
</feature>
<dbReference type="EMBL" id="ADBL01000758">
    <property type="status" value="NOT_ANNOTATED_CDS"/>
    <property type="molecule type" value="Genomic_DNA"/>
</dbReference>
<dbReference type="EMBL" id="ADBL01000757">
    <property type="status" value="NOT_ANNOTATED_CDS"/>
    <property type="molecule type" value="Genomic_DNA"/>
</dbReference>
<feature type="compositionally biased region" description="Low complexity" evidence="2">
    <location>
        <begin position="28"/>
        <end position="37"/>
    </location>
</feature>
<reference evidence="5" key="5">
    <citation type="submission" date="2015-06" db="UniProtKB">
        <authorList>
            <consortium name="EnsemblFungi"/>
        </authorList>
    </citation>
    <scope>IDENTIFICATION</scope>
    <source>
        <strain evidence="5">ATCC 64411</strain>
    </source>
</reference>
<evidence type="ECO:0000259" key="3">
    <source>
        <dbReference type="Pfam" id="PF24554"/>
    </source>
</evidence>
<feature type="region of interest" description="Disordered" evidence="2">
    <location>
        <begin position="1"/>
        <end position="107"/>
    </location>
</feature>
<dbReference type="OrthoDB" id="5395440at2759"/>
<feature type="compositionally biased region" description="Basic and acidic residues" evidence="2">
    <location>
        <begin position="506"/>
        <end position="520"/>
    </location>
</feature>
<protein>
    <recommendedName>
        <fullName evidence="3">DUF7603 domain-containing protein</fullName>
    </recommendedName>
</protein>
<dbReference type="GO" id="GO:0016460">
    <property type="term" value="C:myosin II complex"/>
    <property type="evidence" value="ECO:0007669"/>
    <property type="project" value="TreeGrafter"/>
</dbReference>
<feature type="compositionally biased region" description="Basic and acidic residues" evidence="2">
    <location>
        <begin position="910"/>
        <end position="921"/>
    </location>
</feature>
<dbReference type="InterPro" id="IPR056023">
    <property type="entry name" value="DUF7603"/>
</dbReference>
<proteinExistence type="predicted"/>
<evidence type="ECO:0000313" key="6">
    <source>
        <dbReference type="Proteomes" id="UP000011715"/>
    </source>
</evidence>
<evidence type="ECO:0000313" key="5">
    <source>
        <dbReference type="EnsemblFungi" id="MAPG_03101T0"/>
    </source>
</evidence>
<dbReference type="EMBL" id="GL876967">
    <property type="protein sequence ID" value="KLU84055.1"/>
    <property type="molecule type" value="Genomic_DNA"/>
</dbReference>
<feature type="compositionally biased region" description="Polar residues" evidence="2">
    <location>
        <begin position="539"/>
        <end position="556"/>
    </location>
</feature>
<dbReference type="PANTHER" id="PTHR45615">
    <property type="entry name" value="MYOSIN HEAVY CHAIN, NON-MUSCLE"/>
    <property type="match status" value="1"/>
</dbReference>
<reference evidence="5" key="4">
    <citation type="journal article" date="2015" name="G3 (Bethesda)">
        <title>Genome sequences of three phytopathogenic species of the Magnaporthaceae family of fungi.</title>
        <authorList>
            <person name="Okagaki L.H."/>
            <person name="Nunes C.C."/>
            <person name="Sailsbery J."/>
            <person name="Clay B."/>
            <person name="Brown D."/>
            <person name="John T."/>
            <person name="Oh Y."/>
            <person name="Young N."/>
            <person name="Fitzgerald M."/>
            <person name="Haas B.J."/>
            <person name="Zeng Q."/>
            <person name="Young S."/>
            <person name="Adiconis X."/>
            <person name="Fan L."/>
            <person name="Levin J.Z."/>
            <person name="Mitchell T.K."/>
            <person name="Okubara P.A."/>
            <person name="Farman M.L."/>
            <person name="Kohn L.M."/>
            <person name="Birren B."/>
            <person name="Ma L.-J."/>
            <person name="Dean R.A."/>
        </authorList>
    </citation>
    <scope>NUCLEOTIDE SEQUENCE</scope>
    <source>
        <strain evidence="5">ATCC 64411 / 73-15</strain>
    </source>
</reference>
<sequence>MAADPPTPAPAPQANFDAPGPYSSDTRPAAPAPSSSARVQSQNAPQVLPSPRSSRSPSLATRNSVSSIKRKPLSANASAVARRYSQSSQSPRSPPSPPSQHYLDILDELPMPQTLIAPPVDSSWYAGETPVVDHFADAYRSSEEGGLSSKALPQLPPQSAAAESVPRGAAPAQPRNIPELNPAAPQTLLSFREHQQNRSAGANQSLKRGDVSQDSDIDLDVTSRVAQGLEAASGGGVDQPSDPSSQPEAQSPNTNNTVGPKIMSLFARKPSPPHLKLVPTTDNTPKPTAAAAAASDATPTIKAGAADNLNPQTKSPATKSPGSSKLGNFFGWSTSSPSSTIFSEGISPLESPYWPKPPAFVDDAPLTAATSSPPTAKPTYDISADESPLDYCEAYLHTPPDATTPTPAATADKIEDMEDELKAISAELAASIRREMDLEDLVDRLQAQVGGRGDTPGKRTSDYFSDSGYSSAKLSEYDANREEITQLQRRAEQEKAQVRLELSQKLQDERERRRDLDRQIQELNTVKGSADGARRTEASPLSRSNTVKGTTAGPHQTESREAISERLKDVEAQRDALHNALRSLLERQEFQNRENEKKIRILEQERSRLLAASPQKAGYERDVSNLREEIALLRKRAEEAMEQKWQVEKGLSGLKMDLDRAEEEIAGLRSLLREKDILIPATFARPLSTAAAAKENDPTLSTPVSSASLEKAYKDLQAAYAQALERIKGLELGTADDKTRAAMDRLERSVASKMDDAEVQQLRERVEDLEQSAQANMEAERDLADQLQASARRVEELAAQVQAQLATNASLRDAALRRGHARRVGPAAAEDRIARQDEELRQLREANNGQIQRLRDASGGLRSPSQRLFPPRSPLSPIFTNGMRSPRFGSRPASRTGSSSGGRSPASPLAREREEDQTAQMEKLRARVAELETALSTADSEMQEVVGRMNTAQIEVLQLQEEREQAVRETRRLQRQLEAEQAKASTVDSKA</sequence>
<keyword evidence="6" id="KW-1185">Reference proteome</keyword>
<gene>
    <name evidence="4" type="ORF">MAPG_03101</name>
</gene>
<evidence type="ECO:0000256" key="1">
    <source>
        <dbReference type="SAM" id="Coils"/>
    </source>
</evidence>
<feature type="compositionally biased region" description="Polar residues" evidence="2">
    <location>
        <begin position="241"/>
        <end position="258"/>
    </location>
</feature>
<dbReference type="GO" id="GO:0032982">
    <property type="term" value="C:myosin filament"/>
    <property type="evidence" value="ECO:0007669"/>
    <property type="project" value="TreeGrafter"/>
</dbReference>
<feature type="compositionally biased region" description="Low complexity" evidence="2">
    <location>
        <begin position="82"/>
        <end position="91"/>
    </location>
</feature>
<evidence type="ECO:0000313" key="4">
    <source>
        <dbReference type="EMBL" id="KLU84055.1"/>
    </source>
</evidence>
<dbReference type="GO" id="GO:0000146">
    <property type="term" value="F:microfilament motor activity"/>
    <property type="evidence" value="ECO:0007669"/>
    <property type="project" value="TreeGrafter"/>
</dbReference>
<dbReference type="Pfam" id="PF24554">
    <property type="entry name" value="DUF7603"/>
    <property type="match status" value="1"/>
</dbReference>
<evidence type="ECO:0000256" key="2">
    <source>
        <dbReference type="SAM" id="MobiDB-lite"/>
    </source>
</evidence>
<dbReference type="AlphaFoldDB" id="A0A0C4DT45"/>